<gene>
    <name evidence="2" type="ORF">A2T55_16380</name>
</gene>
<evidence type="ECO:0000313" key="2">
    <source>
        <dbReference type="EMBL" id="AMT95619.1"/>
    </source>
</evidence>
<evidence type="ECO:0000259" key="1">
    <source>
        <dbReference type="SMART" id="SM00421"/>
    </source>
</evidence>
<dbReference type="InterPro" id="IPR036388">
    <property type="entry name" value="WH-like_DNA-bd_sf"/>
</dbReference>
<dbReference type="KEGG" id="bly:A2T55_16380"/>
<proteinExistence type="predicted"/>
<sequence length="792" mass="86495">MALRQIESHTPIHRFRGSEAMRNRELGILELVLSQAGSSTEIGPGAALSTVADVFAQDSSTSTPIVRVDNANLVDSASLSVLCQLAEAGKICLLAGAESVRPPVDLIAKLWLSGKLTRIDLNGLDQSAIAALAATSNRNTKSAAELYHETGGNPRLLNHLLFGEDQIQAQDRILWNIPDDLKPIVEICAITGAMPYEVLARLCPAEALDALADCGIVTMTRGRDAAVRISEPVIAEALRSQIMPSRNLGMFRQLQTVTDVGRLSGQSLYGYLRWALTLGYQQPADRVFDAMVWANSKGRYGDAAALVRAAKQGNPELALECIRAEKGLGNIDSANKLFDQLLAELDVARTPSRLLSRMASMDMRLTDPKSPEKLRTSLIRERLDSSVDQGRMGATQARFEQRGGRFVSSRNLAENVYRTHSCLTRHRVRACAILGTNEVFLGQVETGLHYITQAEQMFALPGITSYEAEDAAPQFFVAHYVAGEWAAARNSLREVKAGDRMKEFIGALVDLRTGHPARAQAALAEVLSQGHEGDFVDIVRIGRSAKRYADALLGKALDSGDPADVEQVDDRVDQYAWWGEFESQLYDLQTLALTRPDRADDQLFELGAAALDRDACTVAVWPLIEAARLESKPAVEKLGEVAPQIHGSLGHLAATIARAFSKGTANALLEAARESLEFGAALICSDLARQAQKKAVTDNDRTIVREARVLIGNCTRTVRFGAAGARLESVLSGFERNLVDGVVAGRSNSELGEKHHLSTRTIDWHLGRIYQRLHVANRKELRDVVATWQERM</sequence>
<dbReference type="InterPro" id="IPR016032">
    <property type="entry name" value="Sig_transdc_resp-reg_C-effctor"/>
</dbReference>
<organism evidence="2 3">
    <name type="scientific">Brevibacterium linens</name>
    <dbReference type="NCBI Taxonomy" id="1703"/>
    <lineage>
        <taxon>Bacteria</taxon>
        <taxon>Bacillati</taxon>
        <taxon>Actinomycetota</taxon>
        <taxon>Actinomycetes</taxon>
        <taxon>Micrococcales</taxon>
        <taxon>Brevibacteriaceae</taxon>
        <taxon>Brevibacterium</taxon>
    </lineage>
</organism>
<dbReference type="InterPro" id="IPR000792">
    <property type="entry name" value="Tscrpt_reg_LuxR_C"/>
</dbReference>
<dbReference type="Gene3D" id="1.10.10.10">
    <property type="entry name" value="Winged helix-like DNA-binding domain superfamily/Winged helix DNA-binding domain"/>
    <property type="match status" value="1"/>
</dbReference>
<dbReference type="EMBL" id="CP014869">
    <property type="protein sequence ID" value="AMT95619.1"/>
    <property type="molecule type" value="Genomic_DNA"/>
</dbReference>
<name>A0A144MZJ9_BRELN</name>
<protein>
    <submittedName>
        <fullName evidence="2">LuxR family transcriptional regulator</fullName>
    </submittedName>
</protein>
<dbReference type="Proteomes" id="UP000075950">
    <property type="component" value="Chromosome"/>
</dbReference>
<dbReference type="SUPFAM" id="SSF46894">
    <property type="entry name" value="C-terminal effector domain of the bipartite response regulators"/>
    <property type="match status" value="1"/>
</dbReference>
<dbReference type="Pfam" id="PF00196">
    <property type="entry name" value="GerE"/>
    <property type="match status" value="1"/>
</dbReference>
<accession>A0A144MZJ9</accession>
<dbReference type="AlphaFoldDB" id="A0A144MZJ9"/>
<feature type="domain" description="HTH luxR-type" evidence="1">
    <location>
        <begin position="728"/>
        <end position="785"/>
    </location>
</feature>
<dbReference type="GO" id="GO:0003677">
    <property type="term" value="F:DNA binding"/>
    <property type="evidence" value="ECO:0007669"/>
    <property type="project" value="InterPro"/>
</dbReference>
<evidence type="ECO:0000313" key="3">
    <source>
        <dbReference type="Proteomes" id="UP000075950"/>
    </source>
</evidence>
<reference evidence="3" key="1">
    <citation type="submission" date="2016-03" db="EMBL/GenBank/DDBJ databases">
        <authorList>
            <person name="Ploux O."/>
        </authorList>
    </citation>
    <scope>NUCLEOTIDE SEQUENCE [LARGE SCALE GENOMIC DNA]</scope>
    <source>
        <strain evidence="3">BS258</strain>
    </source>
</reference>
<dbReference type="GO" id="GO:0006355">
    <property type="term" value="P:regulation of DNA-templated transcription"/>
    <property type="evidence" value="ECO:0007669"/>
    <property type="project" value="InterPro"/>
</dbReference>
<dbReference type="SMART" id="SM00421">
    <property type="entry name" value="HTH_LUXR"/>
    <property type="match status" value="1"/>
</dbReference>